<dbReference type="Proteomes" id="UP000256334">
    <property type="component" value="Unassembled WGS sequence"/>
</dbReference>
<keyword evidence="2 7" id="KW-0285">Flavoprotein</keyword>
<dbReference type="GO" id="GO:0016491">
    <property type="term" value="F:oxidoreductase activity"/>
    <property type="evidence" value="ECO:0007669"/>
    <property type="project" value="UniProtKB-UniRule"/>
</dbReference>
<evidence type="ECO:0000256" key="6">
    <source>
        <dbReference type="ARBA" id="ARBA00023027"/>
    </source>
</evidence>
<dbReference type="Pfam" id="PF00881">
    <property type="entry name" value="Nitroreductase"/>
    <property type="match status" value="1"/>
</dbReference>
<dbReference type="EMBL" id="QRDJ01000008">
    <property type="protein sequence ID" value="REC94489.1"/>
    <property type="molecule type" value="Genomic_DNA"/>
</dbReference>
<dbReference type="PANTHER" id="PTHR43821:SF1">
    <property type="entry name" value="NAD(P)H NITROREDUCTASE YDJA-RELATED"/>
    <property type="match status" value="1"/>
</dbReference>
<sequence>MDAMALLLDRQSHASLEGPDPTAEQMEMLYRAALRAPDHGELRPWRFIEYRGRGRETLGEIFARAELEDNPDVSDKTLEKARSKPLRAPVVIAVIAAVKANHKVPRVEQVISAGCAAHAMLYAAHAQGLGAMWRTGGLAHHRHVRQSMDLGQDHELVGFLYLGHCARGDRDLKPLEPADFVERIEG</sequence>
<keyword evidence="6 7" id="KW-0520">NAD</keyword>
<protein>
    <recommendedName>
        <fullName evidence="7">Putative NAD(P)H nitroreductase</fullName>
        <ecNumber evidence="7">1.-.-.-</ecNumber>
    </recommendedName>
</protein>
<keyword evidence="5 7" id="KW-0560">Oxidoreductase</keyword>
<dbReference type="OrthoDB" id="9804207at2"/>
<dbReference type="InterPro" id="IPR029479">
    <property type="entry name" value="Nitroreductase"/>
</dbReference>
<dbReference type="InterPro" id="IPR026021">
    <property type="entry name" value="YdjA-like"/>
</dbReference>
<keyword evidence="3 7" id="KW-0288">FMN</keyword>
<feature type="binding site" description="in other chain" evidence="8">
    <location>
        <begin position="10"/>
        <end position="12"/>
    </location>
    <ligand>
        <name>FMN</name>
        <dbReference type="ChEBI" id="CHEBI:58210"/>
        <note>ligand shared between dimeric partners</note>
    </ligand>
</feature>
<dbReference type="InterPro" id="IPR000415">
    <property type="entry name" value="Nitroreductase-like"/>
</dbReference>
<dbReference type="PANTHER" id="PTHR43821">
    <property type="entry name" value="NAD(P)H NITROREDUCTASE YDJA-RELATED"/>
    <property type="match status" value="1"/>
</dbReference>
<evidence type="ECO:0000256" key="3">
    <source>
        <dbReference type="ARBA" id="ARBA00022643"/>
    </source>
</evidence>
<accession>A0A3D9DVS1</accession>
<comment type="cofactor">
    <cofactor evidence="8">
        <name>FMN</name>
        <dbReference type="ChEBI" id="CHEBI:58210"/>
    </cofactor>
    <text evidence="8">Binds 1 FMN per subunit.</text>
</comment>
<dbReference type="RefSeq" id="WP_115855056.1">
    <property type="nucleotide sequence ID" value="NZ_QRDJ01000008.1"/>
</dbReference>
<organism evidence="10 11">
    <name type="scientific">Kushneria indalinina DSM 14324</name>
    <dbReference type="NCBI Taxonomy" id="1122140"/>
    <lineage>
        <taxon>Bacteria</taxon>
        <taxon>Pseudomonadati</taxon>
        <taxon>Pseudomonadota</taxon>
        <taxon>Gammaproteobacteria</taxon>
        <taxon>Oceanospirillales</taxon>
        <taxon>Halomonadaceae</taxon>
        <taxon>Kushneria</taxon>
    </lineage>
</organism>
<reference evidence="10 11" key="1">
    <citation type="submission" date="2018-07" db="EMBL/GenBank/DDBJ databases">
        <title>Genomic Encyclopedia of Type Strains, Phase IV (KMG-IV): sequencing the most valuable type-strain genomes for metagenomic binning, comparative biology and taxonomic classification.</title>
        <authorList>
            <person name="Goeker M."/>
        </authorList>
    </citation>
    <scope>NUCLEOTIDE SEQUENCE [LARGE SCALE GENOMIC DNA]</scope>
    <source>
        <strain evidence="10 11">DSM 14324</strain>
    </source>
</reference>
<dbReference type="PIRSF" id="PIRSF000232">
    <property type="entry name" value="YdjA"/>
    <property type="match status" value="1"/>
</dbReference>
<name>A0A3D9DVS1_9GAMM</name>
<evidence type="ECO:0000256" key="1">
    <source>
        <dbReference type="ARBA" id="ARBA00007118"/>
    </source>
</evidence>
<evidence type="ECO:0000256" key="7">
    <source>
        <dbReference type="PIRNR" id="PIRNR000232"/>
    </source>
</evidence>
<comment type="caution">
    <text evidence="10">The sequence shown here is derived from an EMBL/GenBank/DDBJ whole genome shotgun (WGS) entry which is preliminary data.</text>
</comment>
<evidence type="ECO:0000256" key="2">
    <source>
        <dbReference type="ARBA" id="ARBA00022630"/>
    </source>
</evidence>
<feature type="binding site" description="in other chain" evidence="8">
    <location>
        <begin position="133"/>
        <end position="135"/>
    </location>
    <ligand>
        <name>FMN</name>
        <dbReference type="ChEBI" id="CHEBI:58210"/>
        <note>ligand shared between dimeric partners</note>
    </ligand>
</feature>
<evidence type="ECO:0000313" key="11">
    <source>
        <dbReference type="Proteomes" id="UP000256334"/>
    </source>
</evidence>
<evidence type="ECO:0000256" key="5">
    <source>
        <dbReference type="ARBA" id="ARBA00023002"/>
    </source>
</evidence>
<dbReference type="SUPFAM" id="SSF55469">
    <property type="entry name" value="FMN-dependent nitroreductase-like"/>
    <property type="match status" value="1"/>
</dbReference>
<dbReference type="InterPro" id="IPR052530">
    <property type="entry name" value="NAD(P)H_nitroreductase"/>
</dbReference>
<evidence type="ECO:0000259" key="9">
    <source>
        <dbReference type="Pfam" id="PF00881"/>
    </source>
</evidence>
<evidence type="ECO:0000313" key="10">
    <source>
        <dbReference type="EMBL" id="REC94489.1"/>
    </source>
</evidence>
<evidence type="ECO:0000256" key="8">
    <source>
        <dbReference type="PIRSR" id="PIRSR000232-1"/>
    </source>
</evidence>
<gene>
    <name evidence="10" type="ORF">C8D72_2866</name>
</gene>
<keyword evidence="11" id="KW-1185">Reference proteome</keyword>
<proteinExistence type="inferred from homology"/>
<dbReference type="AlphaFoldDB" id="A0A3D9DVS1"/>
<dbReference type="Gene3D" id="3.40.109.10">
    <property type="entry name" value="NADH Oxidase"/>
    <property type="match status" value="1"/>
</dbReference>
<comment type="similarity">
    <text evidence="1 7">Belongs to the nitroreductase family.</text>
</comment>
<dbReference type="EC" id="1.-.-.-" evidence="7"/>
<keyword evidence="4 7" id="KW-0521">NADP</keyword>
<evidence type="ECO:0000256" key="4">
    <source>
        <dbReference type="ARBA" id="ARBA00022857"/>
    </source>
</evidence>
<feature type="binding site" evidence="8">
    <location>
        <position position="39"/>
    </location>
    <ligand>
        <name>FMN</name>
        <dbReference type="ChEBI" id="CHEBI:58210"/>
        <note>ligand shared between dimeric partners</note>
    </ligand>
</feature>
<dbReference type="CDD" id="cd02135">
    <property type="entry name" value="YdjA-like"/>
    <property type="match status" value="1"/>
</dbReference>
<feature type="binding site" evidence="8">
    <location>
        <position position="35"/>
    </location>
    <ligand>
        <name>FMN</name>
        <dbReference type="ChEBI" id="CHEBI:58210"/>
        <note>ligand shared between dimeric partners</note>
    </ligand>
</feature>
<feature type="domain" description="Nitroreductase" evidence="9">
    <location>
        <begin position="10"/>
        <end position="164"/>
    </location>
</feature>